<protein>
    <submittedName>
        <fullName evidence="10">Type I secretion outer membrane protein, TolC</fullName>
    </submittedName>
</protein>
<keyword evidence="3" id="KW-0813">Transport</keyword>
<evidence type="ECO:0000256" key="3">
    <source>
        <dbReference type="ARBA" id="ARBA00022448"/>
    </source>
</evidence>
<keyword evidence="7" id="KW-0998">Cell outer membrane</keyword>
<dbReference type="GO" id="GO:0015288">
    <property type="term" value="F:porin activity"/>
    <property type="evidence" value="ECO:0007669"/>
    <property type="project" value="TreeGrafter"/>
</dbReference>
<dbReference type="RefSeq" id="WP_052093935.1">
    <property type="nucleotide sequence ID" value="NZ_JADFAB010000008.1"/>
</dbReference>
<dbReference type="Proteomes" id="UP000029999">
    <property type="component" value="Unassembled WGS sequence"/>
</dbReference>
<dbReference type="Gene3D" id="1.20.1600.10">
    <property type="entry name" value="Outer membrane efflux proteins (OEP)"/>
    <property type="match status" value="1"/>
</dbReference>
<dbReference type="EMBL" id="JRQD01000002">
    <property type="protein sequence ID" value="KGM07201.1"/>
    <property type="molecule type" value="Genomic_DNA"/>
</dbReference>
<gene>
    <name evidence="10" type="ORF">LP43_0810</name>
</gene>
<name>A0A0A0BGY3_9GAMM</name>
<keyword evidence="4" id="KW-1134">Transmembrane beta strand</keyword>
<comment type="caution">
    <text evidence="10">The sequence shown here is derived from an EMBL/GenBank/DDBJ whole genome shotgun (WGS) entry which is preliminary data.</text>
</comment>
<feature type="chain" id="PRO_5001959289" evidence="9">
    <location>
        <begin position="22"/>
        <end position="438"/>
    </location>
</feature>
<keyword evidence="5" id="KW-0812">Transmembrane</keyword>
<dbReference type="NCBIfam" id="TIGR01844">
    <property type="entry name" value="type_I_sec_TolC"/>
    <property type="match status" value="1"/>
</dbReference>
<feature type="signal peptide" evidence="9">
    <location>
        <begin position="1"/>
        <end position="21"/>
    </location>
</feature>
<evidence type="ECO:0000256" key="4">
    <source>
        <dbReference type="ARBA" id="ARBA00022452"/>
    </source>
</evidence>
<evidence type="ECO:0000313" key="11">
    <source>
        <dbReference type="Proteomes" id="UP000029999"/>
    </source>
</evidence>
<evidence type="ECO:0000256" key="9">
    <source>
        <dbReference type="SAM" id="SignalP"/>
    </source>
</evidence>
<sequence>MKKIAINAFIASSLLVSQAWAENLIDVFELSLSSDPQLLAEAASRQAVGELDDQATANFLPQVDLTANTGKTWVDASSQSFGGQTEYNDHGYTLSLVQPLYRRQNFVQKEQADIAIEGADASYVAAEQSLIVRVSERYFGVLGAEDDLTFALAEREAIAKQLEQTQQRFDVGMATITDTTEAQAAFDLANAAVIAAENALANANEQLRETSGKYINELTGLQSDSPLVSPEPEDINQWSQTALVQNPSLMVAKSNVDSAAQTIELQKSGHYPSLDLVAQKNYASQSDGNFSGSSKTHTEAIGLQFNLPIYAGGAVVSRTREAGYRLDQAMQNEEQQRRFVTRQTRESFNGVMSGISRVQALKQAVVSNEKALESTQAGYEVGTRTTVDVLDARRNLFSARRDYARSRYDYILNTLRLKQAAGIVTVEDLVQINSWLGA</sequence>
<feature type="coiled-coil region" evidence="8">
    <location>
        <begin position="148"/>
        <end position="213"/>
    </location>
</feature>
<comment type="similarity">
    <text evidence="2">Belongs to the outer membrane factor (OMF) (TC 1.B.17) family.</text>
</comment>
<dbReference type="InterPro" id="IPR051906">
    <property type="entry name" value="TolC-like"/>
</dbReference>
<evidence type="ECO:0000256" key="2">
    <source>
        <dbReference type="ARBA" id="ARBA00007613"/>
    </source>
</evidence>
<dbReference type="Pfam" id="PF02321">
    <property type="entry name" value="OEP"/>
    <property type="match status" value="2"/>
</dbReference>
<dbReference type="STRING" id="392484.LP43_0810"/>
<dbReference type="GO" id="GO:0009279">
    <property type="term" value="C:cell outer membrane"/>
    <property type="evidence" value="ECO:0007669"/>
    <property type="project" value="UniProtKB-SubCell"/>
</dbReference>
<dbReference type="InterPro" id="IPR010130">
    <property type="entry name" value="T1SS_OMP_TolC"/>
</dbReference>
<evidence type="ECO:0000256" key="7">
    <source>
        <dbReference type="ARBA" id="ARBA00023237"/>
    </source>
</evidence>
<organism evidence="10 11">
    <name type="scientific">Methylophaga thiooxydans</name>
    <dbReference type="NCBI Taxonomy" id="392484"/>
    <lineage>
        <taxon>Bacteria</taxon>
        <taxon>Pseudomonadati</taxon>
        <taxon>Pseudomonadota</taxon>
        <taxon>Gammaproteobacteria</taxon>
        <taxon>Thiotrichales</taxon>
        <taxon>Piscirickettsiaceae</taxon>
        <taxon>Methylophaga</taxon>
    </lineage>
</organism>
<evidence type="ECO:0000313" key="10">
    <source>
        <dbReference type="EMBL" id="KGM07201.1"/>
    </source>
</evidence>
<reference evidence="10 11" key="1">
    <citation type="submission" date="2014-09" db="EMBL/GenBank/DDBJ databases">
        <authorList>
            <person name="Grob C."/>
            <person name="Taubert M."/>
            <person name="Howat A.M."/>
            <person name="Burns O.J."/>
            <person name="Dixon J.L."/>
            <person name="Chen Y."/>
            <person name="Murrell J.C."/>
        </authorList>
    </citation>
    <scope>NUCLEOTIDE SEQUENCE [LARGE SCALE GENOMIC DNA]</scope>
    <source>
        <strain evidence="10">L4</strain>
    </source>
</reference>
<evidence type="ECO:0000256" key="5">
    <source>
        <dbReference type="ARBA" id="ARBA00022692"/>
    </source>
</evidence>
<evidence type="ECO:0000256" key="1">
    <source>
        <dbReference type="ARBA" id="ARBA00004442"/>
    </source>
</evidence>
<evidence type="ECO:0000256" key="6">
    <source>
        <dbReference type="ARBA" id="ARBA00023136"/>
    </source>
</evidence>
<dbReference type="PANTHER" id="PTHR30026:SF20">
    <property type="entry name" value="OUTER MEMBRANE PROTEIN TOLC"/>
    <property type="match status" value="1"/>
</dbReference>
<comment type="subcellular location">
    <subcellularLocation>
        <location evidence="1">Cell outer membrane</location>
    </subcellularLocation>
</comment>
<keyword evidence="6" id="KW-0472">Membrane</keyword>
<keyword evidence="9" id="KW-0732">Signal</keyword>
<dbReference type="GO" id="GO:1990281">
    <property type="term" value="C:efflux pump complex"/>
    <property type="evidence" value="ECO:0007669"/>
    <property type="project" value="TreeGrafter"/>
</dbReference>
<evidence type="ECO:0000256" key="8">
    <source>
        <dbReference type="SAM" id="Coils"/>
    </source>
</evidence>
<dbReference type="GO" id="GO:0015562">
    <property type="term" value="F:efflux transmembrane transporter activity"/>
    <property type="evidence" value="ECO:0007669"/>
    <property type="project" value="InterPro"/>
</dbReference>
<dbReference type="SUPFAM" id="SSF56954">
    <property type="entry name" value="Outer membrane efflux proteins (OEP)"/>
    <property type="match status" value="1"/>
</dbReference>
<dbReference type="AlphaFoldDB" id="A0A0A0BGY3"/>
<accession>A0A0A0BGY3</accession>
<keyword evidence="8" id="KW-0175">Coiled coil</keyword>
<dbReference type="InterPro" id="IPR003423">
    <property type="entry name" value="OMP_efflux"/>
</dbReference>
<dbReference type="PANTHER" id="PTHR30026">
    <property type="entry name" value="OUTER MEMBRANE PROTEIN TOLC"/>
    <property type="match status" value="1"/>
</dbReference>
<proteinExistence type="inferred from homology"/>